<keyword evidence="1" id="KW-1133">Transmembrane helix</keyword>
<proteinExistence type="predicted"/>
<name>A0A7K3WL43_9ACTN</name>
<feature type="transmembrane region" description="Helical" evidence="1">
    <location>
        <begin position="78"/>
        <end position="95"/>
    </location>
</feature>
<dbReference type="RefSeq" id="WP_152730809.1">
    <property type="nucleotide sequence ID" value="NZ_JAABOZ010000011.1"/>
</dbReference>
<feature type="transmembrane region" description="Helical" evidence="1">
    <location>
        <begin position="52"/>
        <end position="71"/>
    </location>
</feature>
<reference evidence="2 3" key="1">
    <citation type="submission" date="2020-02" db="EMBL/GenBank/DDBJ databases">
        <title>The whole genome sequence of CPCC 205119.</title>
        <authorList>
            <person name="Jiang Z."/>
        </authorList>
    </citation>
    <scope>NUCLEOTIDE SEQUENCE [LARGE SCALE GENOMIC DNA]</scope>
    <source>
        <strain evidence="2 3">CPCC 205119</strain>
    </source>
</reference>
<organism evidence="2 3">
    <name type="scientific">Goekera deserti</name>
    <dbReference type="NCBI Taxonomy" id="2497753"/>
    <lineage>
        <taxon>Bacteria</taxon>
        <taxon>Bacillati</taxon>
        <taxon>Actinomycetota</taxon>
        <taxon>Actinomycetes</taxon>
        <taxon>Geodermatophilales</taxon>
        <taxon>Geodermatophilaceae</taxon>
        <taxon>Goekera</taxon>
    </lineage>
</organism>
<keyword evidence="1" id="KW-0472">Membrane</keyword>
<protein>
    <submittedName>
        <fullName evidence="2">Uncharacterized protein</fullName>
    </submittedName>
</protein>
<keyword evidence="1" id="KW-0812">Transmembrane</keyword>
<evidence type="ECO:0000313" key="2">
    <source>
        <dbReference type="EMBL" id="NEL56440.1"/>
    </source>
</evidence>
<dbReference type="AlphaFoldDB" id="A0A7K3WL43"/>
<evidence type="ECO:0000256" key="1">
    <source>
        <dbReference type="SAM" id="Phobius"/>
    </source>
</evidence>
<sequence length="106" mass="10339">MDRGPGTTAALAVAGGAVFGATTSLVNALSSPYGQLALTDGPLRRLAVVASLLLDAGWAWAALAVAGGWLAGGVRRGALTGSLALLGAVPAYYVTDAAGRGEELSG</sequence>
<comment type="caution">
    <text evidence="2">The sequence shown here is derived from an EMBL/GenBank/DDBJ whole genome shotgun (WGS) entry which is preliminary data.</text>
</comment>
<evidence type="ECO:0000313" key="3">
    <source>
        <dbReference type="Proteomes" id="UP000470470"/>
    </source>
</evidence>
<gene>
    <name evidence="2" type="ORF">G1H19_20945</name>
</gene>
<dbReference type="Proteomes" id="UP000470470">
    <property type="component" value="Unassembled WGS sequence"/>
</dbReference>
<dbReference type="EMBL" id="JAAGWK010000035">
    <property type="protein sequence ID" value="NEL56440.1"/>
    <property type="molecule type" value="Genomic_DNA"/>
</dbReference>
<keyword evidence="3" id="KW-1185">Reference proteome</keyword>
<accession>A0A7K3WL43</accession>